<accession>A0A8B6H9C1</accession>
<proteinExistence type="inferred from homology"/>
<dbReference type="InterPro" id="IPR013783">
    <property type="entry name" value="Ig-like_fold"/>
</dbReference>
<dbReference type="SUPFAM" id="SSF52200">
    <property type="entry name" value="Toll/Interleukin receptor TIR domain"/>
    <property type="match status" value="1"/>
</dbReference>
<dbReference type="AlphaFoldDB" id="A0A8B6H9C1"/>
<dbReference type="InterPro" id="IPR007110">
    <property type="entry name" value="Ig-like_dom"/>
</dbReference>
<dbReference type="PROSITE" id="PS50104">
    <property type="entry name" value="TIR"/>
    <property type="match status" value="1"/>
</dbReference>
<evidence type="ECO:0008006" key="7">
    <source>
        <dbReference type="Google" id="ProtNLM"/>
    </source>
</evidence>
<name>A0A8B6H9C1_MYTGA</name>
<protein>
    <recommendedName>
        <fullName evidence="7">Ig-like domain-containing protein</fullName>
    </recommendedName>
</protein>
<dbReference type="CDD" id="cd00096">
    <property type="entry name" value="Ig"/>
    <property type="match status" value="1"/>
</dbReference>
<dbReference type="Gene3D" id="3.40.50.10140">
    <property type="entry name" value="Toll/interleukin-1 receptor homology (TIR) domain"/>
    <property type="match status" value="1"/>
</dbReference>
<sequence>MHTIRFDKTGNQSVYEHDRKFPFCQRSFHRFIGEDVKIQCKWPKRHVPVIDYEIKWTLNGNEILNSDKRKKTSTRGHYNIETLSVFLIDKKDYGRYECWVSSCPTETHIGRYSKKSYMIAAMVITQINDIESFVYSSVGNVLALDCQIEISFLTKVLRWEYQIKSTLIGAITLEKNSDMFSHGCNFFSRIALIVRNYNINQPTLTWMSNTTIYVHVTICTCAAMYGKHSISITREFYNETTSKTHHVITPLRLKYIVLPDEYKIYNKRYTTFQKHSSKDIKKAMLVDKVKKLLITQIIEVFLIVLAFYTFWKHSFYLFDKHMLSPICKCVIKLVNLGADSFSIACLIKTFIANSFDYEYDVLILSTENDNDFITENLLIPCLENREYTVCFPDRDFDAGQPVFTLFAKALQSSHTIIVVCSKDFFEDHVMNAVVFEISNMSSEDGKLKNKNILFIKTDACEMSMVMKRYEVLDIPQLCATNSFYKKIYAWLQARIPRLDSRYLKVKVVVFFFSTCVLTICLITAGIFKNSERFSDSPLSTYEPFIFPFHHCCIVFLLNSLFQIWRRMIDQIKRMERKLLLYNLD</sequence>
<dbReference type="OrthoDB" id="10381702at2759"/>
<keyword evidence="6" id="KW-1185">Reference proteome</keyword>
<feature type="transmembrane region" description="Helical" evidence="2">
    <location>
        <begin position="292"/>
        <end position="311"/>
    </location>
</feature>
<dbReference type="Proteomes" id="UP000596742">
    <property type="component" value="Unassembled WGS sequence"/>
</dbReference>
<dbReference type="Pfam" id="PF01582">
    <property type="entry name" value="TIR"/>
    <property type="match status" value="1"/>
</dbReference>
<dbReference type="GO" id="GO:0007165">
    <property type="term" value="P:signal transduction"/>
    <property type="evidence" value="ECO:0007669"/>
    <property type="project" value="InterPro"/>
</dbReference>
<feature type="domain" description="Ig-like" evidence="4">
    <location>
        <begin position="33"/>
        <end position="110"/>
    </location>
</feature>
<feature type="domain" description="TIR" evidence="3">
    <location>
        <begin position="357"/>
        <end position="491"/>
    </location>
</feature>
<evidence type="ECO:0000313" key="6">
    <source>
        <dbReference type="Proteomes" id="UP000596742"/>
    </source>
</evidence>
<dbReference type="InterPro" id="IPR036179">
    <property type="entry name" value="Ig-like_dom_sf"/>
</dbReference>
<evidence type="ECO:0000256" key="2">
    <source>
        <dbReference type="SAM" id="Phobius"/>
    </source>
</evidence>
<comment type="caution">
    <text evidence="5">The sequence shown here is derived from an EMBL/GenBank/DDBJ whole genome shotgun (WGS) entry which is preliminary data.</text>
</comment>
<keyword evidence="2" id="KW-0812">Transmembrane</keyword>
<dbReference type="InterPro" id="IPR035897">
    <property type="entry name" value="Toll_tir_struct_dom_sf"/>
</dbReference>
<evidence type="ECO:0000259" key="4">
    <source>
        <dbReference type="PROSITE" id="PS50835"/>
    </source>
</evidence>
<evidence type="ECO:0000313" key="5">
    <source>
        <dbReference type="EMBL" id="VDI76593.1"/>
    </source>
</evidence>
<feature type="transmembrane region" description="Helical" evidence="2">
    <location>
        <begin position="547"/>
        <end position="564"/>
    </location>
</feature>
<dbReference type="PROSITE" id="PS50835">
    <property type="entry name" value="IG_LIKE"/>
    <property type="match status" value="1"/>
</dbReference>
<reference evidence="5" key="1">
    <citation type="submission" date="2018-11" db="EMBL/GenBank/DDBJ databases">
        <authorList>
            <person name="Alioto T."/>
            <person name="Alioto T."/>
        </authorList>
    </citation>
    <scope>NUCLEOTIDE SEQUENCE</scope>
</reference>
<keyword evidence="2" id="KW-1133">Transmembrane helix</keyword>
<gene>
    <name evidence="5" type="ORF">MGAL_10B078761</name>
</gene>
<keyword evidence="2" id="KW-0472">Membrane</keyword>
<evidence type="ECO:0000256" key="1">
    <source>
        <dbReference type="ARBA" id="ARBA00009752"/>
    </source>
</evidence>
<comment type="similarity">
    <text evidence="1">Belongs to the interleukin-1 receptor family.</text>
</comment>
<dbReference type="InterPro" id="IPR000157">
    <property type="entry name" value="TIR_dom"/>
</dbReference>
<dbReference type="Gene3D" id="2.60.40.10">
    <property type="entry name" value="Immunoglobulins"/>
    <property type="match status" value="1"/>
</dbReference>
<dbReference type="SUPFAM" id="SSF48726">
    <property type="entry name" value="Immunoglobulin"/>
    <property type="match status" value="1"/>
</dbReference>
<dbReference type="EMBL" id="UYJE01009779">
    <property type="protein sequence ID" value="VDI76593.1"/>
    <property type="molecule type" value="Genomic_DNA"/>
</dbReference>
<feature type="transmembrane region" description="Helical" evidence="2">
    <location>
        <begin position="507"/>
        <end position="527"/>
    </location>
</feature>
<organism evidence="5 6">
    <name type="scientific">Mytilus galloprovincialis</name>
    <name type="common">Mediterranean mussel</name>
    <dbReference type="NCBI Taxonomy" id="29158"/>
    <lineage>
        <taxon>Eukaryota</taxon>
        <taxon>Metazoa</taxon>
        <taxon>Spiralia</taxon>
        <taxon>Lophotrochozoa</taxon>
        <taxon>Mollusca</taxon>
        <taxon>Bivalvia</taxon>
        <taxon>Autobranchia</taxon>
        <taxon>Pteriomorphia</taxon>
        <taxon>Mytilida</taxon>
        <taxon>Mytiloidea</taxon>
        <taxon>Mytilidae</taxon>
        <taxon>Mytilinae</taxon>
        <taxon>Mytilus</taxon>
    </lineage>
</organism>
<evidence type="ECO:0000259" key="3">
    <source>
        <dbReference type="PROSITE" id="PS50104"/>
    </source>
</evidence>